<dbReference type="AlphaFoldDB" id="A0A1G7FM79"/>
<evidence type="ECO:0000313" key="1">
    <source>
        <dbReference type="EMBL" id="SDE76966.1"/>
    </source>
</evidence>
<organism evidence="1 2">
    <name type="scientific">Riemerella columbipharyngis</name>
    <dbReference type="NCBI Taxonomy" id="1071918"/>
    <lineage>
        <taxon>Bacteria</taxon>
        <taxon>Pseudomonadati</taxon>
        <taxon>Bacteroidota</taxon>
        <taxon>Flavobacteriia</taxon>
        <taxon>Flavobacteriales</taxon>
        <taxon>Weeksellaceae</taxon>
        <taxon>Riemerella</taxon>
    </lineage>
</organism>
<gene>
    <name evidence="1" type="ORF">SAMN05421544_12417</name>
</gene>
<name>A0A1G7FM79_9FLAO</name>
<reference evidence="1 2" key="1">
    <citation type="submission" date="2016-10" db="EMBL/GenBank/DDBJ databases">
        <authorList>
            <person name="de Groot N.N."/>
        </authorList>
    </citation>
    <scope>NUCLEOTIDE SEQUENCE [LARGE SCALE GENOMIC DNA]</scope>
    <source>
        <strain evidence="1 2">DSM 24015</strain>
    </source>
</reference>
<protein>
    <submittedName>
        <fullName evidence="1">Uncharacterized protein</fullName>
    </submittedName>
</protein>
<evidence type="ECO:0000313" key="2">
    <source>
        <dbReference type="Proteomes" id="UP000198517"/>
    </source>
</evidence>
<accession>A0A1G7FM79</accession>
<keyword evidence="2" id="KW-1185">Reference proteome</keyword>
<sequence length="139" mass="15827">MATFDSKQYGWCKLTVAFGGRIIDGITEVEYTEKQEKDYLFGRGCSPHGVLRGHRTYEGKLSLWQSELEAMTRDAPDKDVMKLNFDIIIAYVPDDAEGQVVTDILKGCEFSEVKKSMKQGDKNMIVELPIMITKILRQQ</sequence>
<dbReference type="RefSeq" id="WP_092737970.1">
    <property type="nucleotide sequence ID" value="NZ_FNAS01000024.1"/>
</dbReference>
<proteinExistence type="predicted"/>
<dbReference type="EMBL" id="FNAS01000024">
    <property type="protein sequence ID" value="SDE76966.1"/>
    <property type="molecule type" value="Genomic_DNA"/>
</dbReference>
<dbReference type="STRING" id="1071918.SAMN05421544_12417"/>
<dbReference type="OrthoDB" id="798290at2"/>
<dbReference type="Proteomes" id="UP000198517">
    <property type="component" value="Unassembled WGS sequence"/>
</dbReference>